<dbReference type="AlphaFoldDB" id="A0AAD7DUY5"/>
<evidence type="ECO:0000313" key="2">
    <source>
        <dbReference type="EMBL" id="KAJ7700364.1"/>
    </source>
</evidence>
<dbReference type="EMBL" id="JARKIE010000020">
    <property type="protein sequence ID" value="KAJ7700364.1"/>
    <property type="molecule type" value="Genomic_DNA"/>
</dbReference>
<gene>
    <name evidence="2" type="ORF">B0H17DRAFT_1128783</name>
</gene>
<sequence length="299" mass="33340">MSRTAPPPPTHNQIPRSPTDNLPVFLARPADFNLVDDVARPTLGMLAPELANLPGHVIRQKIFQHSANMLTGLDGVQLPYTMANNTIPQTLHIQRPQNPATGTPWLPTHAIALTPPLTVLTPPDAPVTIVAMPGAVLAAHCAKLVMPMPVAPLKPEYISLPVMRLTVPSMTAFVILRSYMYSRRVDRLLTGLLHFPPAFLLELRHGNPSDRIKAERADPQEHMRLMQHLMLSTPSGIPAYWVRMRHLYGVWETMTSLVMSDPLLWEAFDLAWTLMRDSLLNITHVQGGSRPPQNLPRRV</sequence>
<dbReference type="Proteomes" id="UP001221757">
    <property type="component" value="Unassembled WGS sequence"/>
</dbReference>
<name>A0AAD7DUY5_MYCRO</name>
<proteinExistence type="predicted"/>
<keyword evidence="3" id="KW-1185">Reference proteome</keyword>
<feature type="compositionally biased region" description="Pro residues" evidence="1">
    <location>
        <begin position="1"/>
        <end position="10"/>
    </location>
</feature>
<evidence type="ECO:0000313" key="3">
    <source>
        <dbReference type="Proteomes" id="UP001221757"/>
    </source>
</evidence>
<feature type="compositionally biased region" description="Polar residues" evidence="1">
    <location>
        <begin position="11"/>
        <end position="20"/>
    </location>
</feature>
<evidence type="ECO:0000256" key="1">
    <source>
        <dbReference type="SAM" id="MobiDB-lite"/>
    </source>
</evidence>
<reference evidence="2" key="1">
    <citation type="submission" date="2023-03" db="EMBL/GenBank/DDBJ databases">
        <title>Massive genome expansion in bonnet fungi (Mycena s.s.) driven by repeated elements and novel gene families across ecological guilds.</title>
        <authorList>
            <consortium name="Lawrence Berkeley National Laboratory"/>
            <person name="Harder C.B."/>
            <person name="Miyauchi S."/>
            <person name="Viragh M."/>
            <person name="Kuo A."/>
            <person name="Thoen E."/>
            <person name="Andreopoulos B."/>
            <person name="Lu D."/>
            <person name="Skrede I."/>
            <person name="Drula E."/>
            <person name="Henrissat B."/>
            <person name="Morin E."/>
            <person name="Kohler A."/>
            <person name="Barry K."/>
            <person name="LaButti K."/>
            <person name="Morin E."/>
            <person name="Salamov A."/>
            <person name="Lipzen A."/>
            <person name="Mereny Z."/>
            <person name="Hegedus B."/>
            <person name="Baldrian P."/>
            <person name="Stursova M."/>
            <person name="Weitz H."/>
            <person name="Taylor A."/>
            <person name="Grigoriev I.V."/>
            <person name="Nagy L.G."/>
            <person name="Martin F."/>
            <person name="Kauserud H."/>
        </authorList>
    </citation>
    <scope>NUCLEOTIDE SEQUENCE</scope>
    <source>
        <strain evidence="2">CBHHK067</strain>
    </source>
</reference>
<feature type="region of interest" description="Disordered" evidence="1">
    <location>
        <begin position="1"/>
        <end position="22"/>
    </location>
</feature>
<comment type="caution">
    <text evidence="2">The sequence shown here is derived from an EMBL/GenBank/DDBJ whole genome shotgun (WGS) entry which is preliminary data.</text>
</comment>
<protein>
    <submittedName>
        <fullName evidence="2">Uncharacterized protein</fullName>
    </submittedName>
</protein>
<organism evidence="2 3">
    <name type="scientific">Mycena rosella</name>
    <name type="common">Pink bonnet</name>
    <name type="synonym">Agaricus rosellus</name>
    <dbReference type="NCBI Taxonomy" id="1033263"/>
    <lineage>
        <taxon>Eukaryota</taxon>
        <taxon>Fungi</taxon>
        <taxon>Dikarya</taxon>
        <taxon>Basidiomycota</taxon>
        <taxon>Agaricomycotina</taxon>
        <taxon>Agaricomycetes</taxon>
        <taxon>Agaricomycetidae</taxon>
        <taxon>Agaricales</taxon>
        <taxon>Marasmiineae</taxon>
        <taxon>Mycenaceae</taxon>
        <taxon>Mycena</taxon>
    </lineage>
</organism>
<accession>A0AAD7DUY5</accession>